<dbReference type="InterPro" id="IPR012338">
    <property type="entry name" value="Beta-lactam/transpept-like"/>
</dbReference>
<proteinExistence type="predicted"/>
<protein>
    <submittedName>
        <fullName evidence="2">Serine hydrolase</fullName>
    </submittedName>
</protein>
<dbReference type="InterPro" id="IPR001466">
    <property type="entry name" value="Beta-lactam-related"/>
</dbReference>
<evidence type="ECO:0000313" key="3">
    <source>
        <dbReference type="Proteomes" id="UP001432059"/>
    </source>
</evidence>
<feature type="domain" description="Beta-lactamase-related" evidence="1">
    <location>
        <begin position="79"/>
        <end position="362"/>
    </location>
</feature>
<evidence type="ECO:0000313" key="2">
    <source>
        <dbReference type="EMBL" id="WOC52584.1"/>
    </source>
</evidence>
<evidence type="ECO:0000259" key="1">
    <source>
        <dbReference type="Pfam" id="PF00144"/>
    </source>
</evidence>
<dbReference type="InterPro" id="IPR050491">
    <property type="entry name" value="AmpC-like"/>
</dbReference>
<gene>
    <name evidence="2" type="ORF">BPO_1937</name>
</gene>
<dbReference type="EMBL" id="CP136426">
    <property type="protein sequence ID" value="WOC52584.1"/>
    <property type="molecule type" value="Genomic_DNA"/>
</dbReference>
<keyword evidence="2" id="KW-0378">Hydrolase</keyword>
<sequence length="402" mass="44626">MFSAVIRKIVSSILLFLPLKTQAMPNKLTLVSFILSLFLAVTSCQSNAEQQQKEEALRNEVLAEFQQRLLKNQLDSIFSQHQFNASVSIAQHNKIIYEKHQGFADFSTNTPLDSNTVFAIASISKQFTGVLILLQQEQGKLNIQDKVSQYLPQFQQSPLDNITIHQLLNHTSGINDFGEGLLFKSGTSYNYSNKGYNYLGDIIAKVSGKSYDDNVKELFTKVGMIHSSTASLHSGQQLAHAHTGTAKQPQKIDDMPRRLATPSIGTAAGGLLSTTKDLHLWNQKLYQGHILNTKSLALFKKNYITRPHYILGNVGYGYGIMSNLSAPEAFFHTGYVKGAPSLLIYYPATQTSVAILSNIANENLGKESIFLPHRRIKELTDAITTATLEVKQHFATQKSSTQ</sequence>
<dbReference type="KEGG" id="bpor:BPO_1937"/>
<reference evidence="2" key="1">
    <citation type="submission" date="2023-10" db="EMBL/GenBank/DDBJ databases">
        <title>Characterization and whole genome sequencing of a novel strain of Bergeyella porcorum QD2021 isolated from pig.</title>
        <authorList>
            <person name="Liu G."/>
            <person name="Chen C."/>
            <person name="Han X."/>
        </authorList>
    </citation>
    <scope>NUCLEOTIDE SEQUENCE</scope>
    <source>
        <strain evidence="2">QD2021</strain>
    </source>
</reference>
<dbReference type="GO" id="GO:0016787">
    <property type="term" value="F:hydrolase activity"/>
    <property type="evidence" value="ECO:0007669"/>
    <property type="project" value="UniProtKB-KW"/>
</dbReference>
<dbReference type="SUPFAM" id="SSF56601">
    <property type="entry name" value="beta-lactamase/transpeptidase-like"/>
    <property type="match status" value="1"/>
</dbReference>
<dbReference type="AlphaFoldDB" id="A0AAU0F1H6"/>
<name>A0AAU0F1H6_9FLAO</name>
<keyword evidence="3" id="KW-1185">Reference proteome</keyword>
<dbReference type="Pfam" id="PF00144">
    <property type="entry name" value="Beta-lactamase"/>
    <property type="match status" value="1"/>
</dbReference>
<organism evidence="2 3">
    <name type="scientific">Bergeyella porcorum</name>
    <dbReference type="NCBI Taxonomy" id="1735111"/>
    <lineage>
        <taxon>Bacteria</taxon>
        <taxon>Pseudomonadati</taxon>
        <taxon>Bacteroidota</taxon>
        <taxon>Flavobacteriia</taxon>
        <taxon>Flavobacteriales</taxon>
        <taxon>Weeksellaceae</taxon>
        <taxon>Bergeyella</taxon>
    </lineage>
</organism>
<dbReference type="Gene3D" id="3.40.710.10">
    <property type="entry name" value="DD-peptidase/beta-lactamase superfamily"/>
    <property type="match status" value="1"/>
</dbReference>
<dbReference type="PANTHER" id="PTHR46825">
    <property type="entry name" value="D-ALANYL-D-ALANINE-CARBOXYPEPTIDASE/ENDOPEPTIDASE AMPH"/>
    <property type="match status" value="1"/>
</dbReference>
<accession>A0AAU0F1H6</accession>
<dbReference type="PANTHER" id="PTHR46825:SF9">
    <property type="entry name" value="BETA-LACTAMASE-RELATED DOMAIN-CONTAINING PROTEIN"/>
    <property type="match status" value="1"/>
</dbReference>
<dbReference type="Proteomes" id="UP001432059">
    <property type="component" value="Chromosome"/>
</dbReference>